<sequence>MTMAPIEEFKAIGHPVRYRILQALVGAERNVGEIEEVAEVGQPSLSQQLAVLRSADLVETRKDAKLVYYRLNQKRLSSLAIALAKLIDEPDVHSPPKRSASPGTANFARID</sequence>
<proteinExistence type="predicted"/>
<dbReference type="EMBL" id="WTYL01000001">
    <property type="protein sequence ID" value="MXP43613.1"/>
    <property type="molecule type" value="Genomic_DNA"/>
</dbReference>
<dbReference type="SMART" id="SM00418">
    <property type="entry name" value="HTH_ARSR"/>
    <property type="match status" value="1"/>
</dbReference>
<evidence type="ECO:0000256" key="5">
    <source>
        <dbReference type="SAM" id="MobiDB-lite"/>
    </source>
</evidence>
<dbReference type="GO" id="GO:0003677">
    <property type="term" value="F:DNA binding"/>
    <property type="evidence" value="ECO:0007669"/>
    <property type="project" value="UniProtKB-KW"/>
</dbReference>
<feature type="domain" description="HTH arsR-type" evidence="6">
    <location>
        <begin position="1"/>
        <end position="91"/>
    </location>
</feature>
<keyword evidence="3" id="KW-0238">DNA-binding</keyword>
<keyword evidence="2" id="KW-0805">Transcription regulation</keyword>
<dbReference type="InterPro" id="IPR051081">
    <property type="entry name" value="HTH_MetalResp_TranReg"/>
</dbReference>
<reference evidence="7 8" key="1">
    <citation type="submission" date="2019-12" db="EMBL/GenBank/DDBJ databases">
        <title>Genomic-based taxomic classification of the family Erythrobacteraceae.</title>
        <authorList>
            <person name="Xu L."/>
        </authorList>
    </citation>
    <scope>NUCLEOTIDE SEQUENCE [LARGE SCALE GENOMIC DNA]</scope>
    <source>
        <strain evidence="7 8">KCTC 42453</strain>
    </source>
</reference>
<dbReference type="Pfam" id="PF12840">
    <property type="entry name" value="HTH_20"/>
    <property type="match status" value="1"/>
</dbReference>
<dbReference type="InterPro" id="IPR011991">
    <property type="entry name" value="ArsR-like_HTH"/>
</dbReference>
<gene>
    <name evidence="7" type="ORF">GRI65_03975</name>
</gene>
<keyword evidence="4" id="KW-0804">Transcription</keyword>
<evidence type="ECO:0000256" key="1">
    <source>
        <dbReference type="ARBA" id="ARBA00022849"/>
    </source>
</evidence>
<protein>
    <submittedName>
        <fullName evidence="7">Metalloregulator ArsR/SmtB family transcription factor</fullName>
    </submittedName>
</protein>
<dbReference type="PROSITE" id="PS50987">
    <property type="entry name" value="HTH_ARSR_2"/>
    <property type="match status" value="1"/>
</dbReference>
<name>A0A845AVN7_9SPHN</name>
<organism evidence="7 8">
    <name type="scientific">Allopontixanthobacter sediminis</name>
    <dbReference type="NCBI Taxonomy" id="1689985"/>
    <lineage>
        <taxon>Bacteria</taxon>
        <taxon>Pseudomonadati</taxon>
        <taxon>Pseudomonadota</taxon>
        <taxon>Alphaproteobacteria</taxon>
        <taxon>Sphingomonadales</taxon>
        <taxon>Erythrobacteraceae</taxon>
        <taxon>Allopontixanthobacter</taxon>
    </lineage>
</organism>
<dbReference type="GO" id="GO:0003700">
    <property type="term" value="F:DNA-binding transcription factor activity"/>
    <property type="evidence" value="ECO:0007669"/>
    <property type="project" value="InterPro"/>
</dbReference>
<evidence type="ECO:0000256" key="3">
    <source>
        <dbReference type="ARBA" id="ARBA00023125"/>
    </source>
</evidence>
<keyword evidence="1" id="KW-0059">Arsenical resistance</keyword>
<dbReference type="AlphaFoldDB" id="A0A845AVN7"/>
<evidence type="ECO:0000256" key="2">
    <source>
        <dbReference type="ARBA" id="ARBA00023015"/>
    </source>
</evidence>
<evidence type="ECO:0000313" key="7">
    <source>
        <dbReference type="EMBL" id="MXP43613.1"/>
    </source>
</evidence>
<dbReference type="PANTHER" id="PTHR33154:SF18">
    <property type="entry name" value="ARSENICAL RESISTANCE OPERON REPRESSOR"/>
    <property type="match status" value="1"/>
</dbReference>
<dbReference type="PANTHER" id="PTHR33154">
    <property type="entry name" value="TRANSCRIPTIONAL REGULATOR, ARSR FAMILY"/>
    <property type="match status" value="1"/>
</dbReference>
<accession>A0A845AVN7</accession>
<dbReference type="Gene3D" id="1.10.10.10">
    <property type="entry name" value="Winged helix-like DNA-binding domain superfamily/Winged helix DNA-binding domain"/>
    <property type="match status" value="1"/>
</dbReference>
<dbReference type="OrthoDB" id="194599at2"/>
<dbReference type="CDD" id="cd00090">
    <property type="entry name" value="HTH_ARSR"/>
    <property type="match status" value="1"/>
</dbReference>
<evidence type="ECO:0000259" key="6">
    <source>
        <dbReference type="PROSITE" id="PS50987"/>
    </source>
</evidence>
<dbReference type="InterPro" id="IPR036388">
    <property type="entry name" value="WH-like_DNA-bd_sf"/>
</dbReference>
<dbReference type="PRINTS" id="PR00778">
    <property type="entry name" value="HTHARSR"/>
</dbReference>
<dbReference type="InterPro" id="IPR036390">
    <property type="entry name" value="WH_DNA-bd_sf"/>
</dbReference>
<evidence type="ECO:0000313" key="8">
    <source>
        <dbReference type="Proteomes" id="UP000431922"/>
    </source>
</evidence>
<evidence type="ECO:0000256" key="4">
    <source>
        <dbReference type="ARBA" id="ARBA00023163"/>
    </source>
</evidence>
<dbReference type="InterPro" id="IPR001845">
    <property type="entry name" value="HTH_ArsR_DNA-bd_dom"/>
</dbReference>
<keyword evidence="8" id="KW-1185">Reference proteome</keyword>
<dbReference type="Proteomes" id="UP000431922">
    <property type="component" value="Unassembled WGS sequence"/>
</dbReference>
<dbReference type="GO" id="GO:0046685">
    <property type="term" value="P:response to arsenic-containing substance"/>
    <property type="evidence" value="ECO:0007669"/>
    <property type="project" value="UniProtKB-KW"/>
</dbReference>
<dbReference type="NCBIfam" id="NF033788">
    <property type="entry name" value="HTH_metalloreg"/>
    <property type="match status" value="1"/>
</dbReference>
<comment type="caution">
    <text evidence="7">The sequence shown here is derived from an EMBL/GenBank/DDBJ whole genome shotgun (WGS) entry which is preliminary data.</text>
</comment>
<feature type="region of interest" description="Disordered" evidence="5">
    <location>
        <begin position="90"/>
        <end position="111"/>
    </location>
</feature>
<dbReference type="SUPFAM" id="SSF46785">
    <property type="entry name" value="Winged helix' DNA-binding domain"/>
    <property type="match status" value="1"/>
</dbReference>